<evidence type="ECO:0000313" key="1">
    <source>
        <dbReference type="EMBL" id="DAD75847.1"/>
    </source>
</evidence>
<proteinExistence type="predicted"/>
<accession>A0A8S5M1C5</accession>
<reference evidence="1" key="1">
    <citation type="journal article" date="2021" name="Proc. Natl. Acad. Sci. U.S.A.">
        <title>A Catalog of Tens of Thousands of Viruses from Human Metagenomes Reveals Hidden Associations with Chronic Diseases.</title>
        <authorList>
            <person name="Tisza M.J."/>
            <person name="Buck C.B."/>
        </authorList>
    </citation>
    <scope>NUCLEOTIDE SEQUENCE</scope>
    <source>
        <strain evidence="1">Ct37J14</strain>
    </source>
</reference>
<dbReference type="EMBL" id="BK014790">
    <property type="protein sequence ID" value="DAD75847.1"/>
    <property type="molecule type" value="Genomic_DNA"/>
</dbReference>
<name>A0A8S5M1C5_9CAUD</name>
<sequence length="106" mass="12508">MDCPYCNVVNYDEIPTCNKQEGHPICPHVRRCIEHHIWKPLAYMANCPIKSAPTGNVQFERHGYLYVKVDDEVIKVENPYDYIPDNVHLRKYKGTYKVVKEKENKE</sequence>
<organism evidence="1">
    <name type="scientific">Siphoviridae sp. ct37J14</name>
    <dbReference type="NCBI Taxonomy" id="2826280"/>
    <lineage>
        <taxon>Viruses</taxon>
        <taxon>Duplodnaviria</taxon>
        <taxon>Heunggongvirae</taxon>
        <taxon>Uroviricota</taxon>
        <taxon>Caudoviricetes</taxon>
    </lineage>
</organism>
<protein>
    <submittedName>
        <fullName evidence="1">Uncharacterized protein</fullName>
    </submittedName>
</protein>